<organism evidence="2 3">
    <name type="scientific">Boletus edulis BED1</name>
    <dbReference type="NCBI Taxonomy" id="1328754"/>
    <lineage>
        <taxon>Eukaryota</taxon>
        <taxon>Fungi</taxon>
        <taxon>Dikarya</taxon>
        <taxon>Basidiomycota</taxon>
        <taxon>Agaricomycotina</taxon>
        <taxon>Agaricomycetes</taxon>
        <taxon>Agaricomycetidae</taxon>
        <taxon>Boletales</taxon>
        <taxon>Boletineae</taxon>
        <taxon>Boletaceae</taxon>
        <taxon>Boletoideae</taxon>
        <taxon>Boletus</taxon>
    </lineage>
</organism>
<feature type="compositionally biased region" description="Basic and acidic residues" evidence="1">
    <location>
        <begin position="126"/>
        <end position="145"/>
    </location>
</feature>
<accession>A0AAD4GAK6</accession>
<protein>
    <submittedName>
        <fullName evidence="2">Uncharacterized protein</fullName>
    </submittedName>
</protein>
<evidence type="ECO:0000313" key="2">
    <source>
        <dbReference type="EMBL" id="KAF8432335.1"/>
    </source>
</evidence>
<feature type="region of interest" description="Disordered" evidence="1">
    <location>
        <begin position="69"/>
        <end position="145"/>
    </location>
</feature>
<feature type="compositionally biased region" description="Polar residues" evidence="1">
    <location>
        <begin position="69"/>
        <end position="83"/>
    </location>
</feature>
<dbReference type="AlphaFoldDB" id="A0AAD4GAK6"/>
<evidence type="ECO:0000313" key="3">
    <source>
        <dbReference type="Proteomes" id="UP001194468"/>
    </source>
</evidence>
<dbReference type="Proteomes" id="UP001194468">
    <property type="component" value="Unassembled WGS sequence"/>
</dbReference>
<feature type="region of interest" description="Disordered" evidence="1">
    <location>
        <begin position="1"/>
        <end position="50"/>
    </location>
</feature>
<feature type="region of interest" description="Disordered" evidence="1">
    <location>
        <begin position="171"/>
        <end position="198"/>
    </location>
</feature>
<dbReference type="EMBL" id="WHUW01000041">
    <property type="protein sequence ID" value="KAF8432335.1"/>
    <property type="molecule type" value="Genomic_DNA"/>
</dbReference>
<reference evidence="2" key="1">
    <citation type="submission" date="2019-10" db="EMBL/GenBank/DDBJ databases">
        <authorList>
            <consortium name="DOE Joint Genome Institute"/>
            <person name="Kuo A."/>
            <person name="Miyauchi S."/>
            <person name="Kiss E."/>
            <person name="Drula E."/>
            <person name="Kohler A."/>
            <person name="Sanchez-Garcia M."/>
            <person name="Andreopoulos B."/>
            <person name="Barry K.W."/>
            <person name="Bonito G."/>
            <person name="Buee M."/>
            <person name="Carver A."/>
            <person name="Chen C."/>
            <person name="Cichocki N."/>
            <person name="Clum A."/>
            <person name="Culley D."/>
            <person name="Crous P.W."/>
            <person name="Fauchery L."/>
            <person name="Girlanda M."/>
            <person name="Hayes R."/>
            <person name="Keri Z."/>
            <person name="LaButti K."/>
            <person name="Lipzen A."/>
            <person name="Lombard V."/>
            <person name="Magnuson J."/>
            <person name="Maillard F."/>
            <person name="Morin E."/>
            <person name="Murat C."/>
            <person name="Nolan M."/>
            <person name="Ohm R."/>
            <person name="Pangilinan J."/>
            <person name="Pereira M."/>
            <person name="Perotto S."/>
            <person name="Peter M."/>
            <person name="Riley R."/>
            <person name="Sitrit Y."/>
            <person name="Stielow B."/>
            <person name="Szollosi G."/>
            <person name="Zifcakova L."/>
            <person name="Stursova M."/>
            <person name="Spatafora J.W."/>
            <person name="Tedersoo L."/>
            <person name="Vaario L.-M."/>
            <person name="Yamada A."/>
            <person name="Yan M."/>
            <person name="Wang P."/>
            <person name="Xu J."/>
            <person name="Bruns T."/>
            <person name="Baldrian P."/>
            <person name="Vilgalys R."/>
            <person name="Henrissat B."/>
            <person name="Grigoriev I.V."/>
            <person name="Hibbett D."/>
            <person name="Nagy L.G."/>
            <person name="Martin F.M."/>
        </authorList>
    </citation>
    <scope>NUCLEOTIDE SEQUENCE</scope>
    <source>
        <strain evidence="2">BED1</strain>
    </source>
</reference>
<sequence>MAVNKTLSMDDVLRSLPDLNEPTRSGHAGSSDEEHLHSPPSPTSAGLPFSKSDSFDEWITYLSLQTTSSSELFVNGSSPSSFDETLDRFMTDKENTSDTHDTPPPSPSSPASSFDRILDQHFTPTSRDHQDDGSGDDRQGPQNERSKLEAGWKMMLDQQWYHLPHTTLPLTNMRHDQESSPKQKHASRLPVQDDEEENEPVENATLHCGKEPLQHARTAQSSTNNSNKTWVLSSGALWHTTYMELPTLADRQWLDSIVCDFYLSTIWHDGPSEPLCCYVMIFRLRPDLQLSPAEIAAYRYENQVPMEEPCPLIPVAFVVHDPASAHYFPVVFDYEAHTAYVFRRKIGNNNPEYDSSWDAWKGPEHWKTISDLHHWAPGNVNTVFMLIRDWKQNGYDCGPIACALIKMCMENGIKETWRTFSDCSLVIPAPVPCGHILRLNMLGAVQQRCMTSFRDYMHFLTDLPPYWNHLELDDETILQMQSGGDQERDRQLLRSLTIASNLCRDCQRDIVKIT</sequence>
<feature type="compositionally biased region" description="Basic and acidic residues" evidence="1">
    <location>
        <begin position="85"/>
        <end position="101"/>
    </location>
</feature>
<reference evidence="2" key="2">
    <citation type="journal article" date="2020" name="Nat. Commun.">
        <title>Large-scale genome sequencing of mycorrhizal fungi provides insights into the early evolution of symbiotic traits.</title>
        <authorList>
            <person name="Miyauchi S."/>
            <person name="Kiss E."/>
            <person name="Kuo A."/>
            <person name="Drula E."/>
            <person name="Kohler A."/>
            <person name="Sanchez-Garcia M."/>
            <person name="Morin E."/>
            <person name="Andreopoulos B."/>
            <person name="Barry K.W."/>
            <person name="Bonito G."/>
            <person name="Buee M."/>
            <person name="Carver A."/>
            <person name="Chen C."/>
            <person name="Cichocki N."/>
            <person name="Clum A."/>
            <person name="Culley D."/>
            <person name="Crous P.W."/>
            <person name="Fauchery L."/>
            <person name="Girlanda M."/>
            <person name="Hayes R.D."/>
            <person name="Keri Z."/>
            <person name="LaButti K."/>
            <person name="Lipzen A."/>
            <person name="Lombard V."/>
            <person name="Magnuson J."/>
            <person name="Maillard F."/>
            <person name="Murat C."/>
            <person name="Nolan M."/>
            <person name="Ohm R.A."/>
            <person name="Pangilinan J."/>
            <person name="Pereira M.F."/>
            <person name="Perotto S."/>
            <person name="Peter M."/>
            <person name="Pfister S."/>
            <person name="Riley R."/>
            <person name="Sitrit Y."/>
            <person name="Stielow J.B."/>
            <person name="Szollosi G."/>
            <person name="Zifcakova L."/>
            <person name="Stursova M."/>
            <person name="Spatafora J.W."/>
            <person name="Tedersoo L."/>
            <person name="Vaario L.M."/>
            <person name="Yamada A."/>
            <person name="Yan M."/>
            <person name="Wang P."/>
            <person name="Xu J."/>
            <person name="Bruns T."/>
            <person name="Baldrian P."/>
            <person name="Vilgalys R."/>
            <person name="Dunand C."/>
            <person name="Henrissat B."/>
            <person name="Grigoriev I.V."/>
            <person name="Hibbett D."/>
            <person name="Nagy L.G."/>
            <person name="Martin F.M."/>
        </authorList>
    </citation>
    <scope>NUCLEOTIDE SEQUENCE</scope>
    <source>
        <strain evidence="2">BED1</strain>
    </source>
</reference>
<proteinExistence type="predicted"/>
<keyword evidence="3" id="KW-1185">Reference proteome</keyword>
<evidence type="ECO:0000256" key="1">
    <source>
        <dbReference type="SAM" id="MobiDB-lite"/>
    </source>
</evidence>
<comment type="caution">
    <text evidence="2">The sequence shown here is derived from an EMBL/GenBank/DDBJ whole genome shotgun (WGS) entry which is preliminary data.</text>
</comment>
<gene>
    <name evidence="2" type="ORF">L210DRAFT_3507521</name>
</gene>
<name>A0AAD4GAK6_BOLED</name>